<feature type="compositionally biased region" description="Gly residues" evidence="1">
    <location>
        <begin position="46"/>
        <end position="55"/>
    </location>
</feature>
<reference evidence="2" key="1">
    <citation type="journal article" date="2021" name="PeerJ">
        <title>Extensive microbial diversity within the chicken gut microbiome revealed by metagenomics and culture.</title>
        <authorList>
            <person name="Gilroy R."/>
            <person name="Ravi A."/>
            <person name="Getino M."/>
            <person name="Pursley I."/>
            <person name="Horton D.L."/>
            <person name="Alikhan N.F."/>
            <person name="Baker D."/>
            <person name="Gharbi K."/>
            <person name="Hall N."/>
            <person name="Watson M."/>
            <person name="Adriaenssens E.M."/>
            <person name="Foster-Nyarko E."/>
            <person name="Jarju S."/>
            <person name="Secka A."/>
            <person name="Antonio M."/>
            <person name="Oren A."/>
            <person name="Chaudhuri R.R."/>
            <person name="La Ragione R."/>
            <person name="Hildebrand F."/>
            <person name="Pallen M.J."/>
        </authorList>
    </citation>
    <scope>NUCLEOTIDE SEQUENCE</scope>
    <source>
        <strain evidence="2">CHK183-5548</strain>
    </source>
</reference>
<sequence length="93" mass="9491">MALPKPIRKIEAYLYALATGESDDLPDPRTKVEHYLKEIAENPPSGGQGPAGPAGKGVKSIALTTSEAGAVTGGTVTYTDDSTSAITVTTSQG</sequence>
<feature type="region of interest" description="Disordered" evidence="1">
    <location>
        <begin position="40"/>
        <end position="59"/>
    </location>
</feature>
<proteinExistence type="predicted"/>
<gene>
    <name evidence="2" type="ORF">IAA04_08245</name>
</gene>
<organism evidence="2 3">
    <name type="scientific">Candidatus Lachnoclostridium pullistercoris</name>
    <dbReference type="NCBI Taxonomy" id="2838632"/>
    <lineage>
        <taxon>Bacteria</taxon>
        <taxon>Bacillati</taxon>
        <taxon>Bacillota</taxon>
        <taxon>Clostridia</taxon>
        <taxon>Lachnospirales</taxon>
        <taxon>Lachnospiraceae</taxon>
    </lineage>
</organism>
<protein>
    <submittedName>
        <fullName evidence="2">Uncharacterized protein</fullName>
    </submittedName>
</protein>
<dbReference type="EMBL" id="DWWL01000051">
    <property type="protein sequence ID" value="HJC48028.1"/>
    <property type="molecule type" value="Genomic_DNA"/>
</dbReference>
<comment type="caution">
    <text evidence="2">The sequence shown here is derived from an EMBL/GenBank/DDBJ whole genome shotgun (WGS) entry which is preliminary data.</text>
</comment>
<evidence type="ECO:0000313" key="3">
    <source>
        <dbReference type="Proteomes" id="UP000823883"/>
    </source>
</evidence>
<accession>A0A9D2T5Q8</accession>
<evidence type="ECO:0000313" key="2">
    <source>
        <dbReference type="EMBL" id="HJC48028.1"/>
    </source>
</evidence>
<dbReference type="Proteomes" id="UP000823883">
    <property type="component" value="Unassembled WGS sequence"/>
</dbReference>
<reference evidence="2" key="2">
    <citation type="submission" date="2021-04" db="EMBL/GenBank/DDBJ databases">
        <authorList>
            <person name="Gilroy R."/>
        </authorList>
    </citation>
    <scope>NUCLEOTIDE SEQUENCE</scope>
    <source>
        <strain evidence="2">CHK183-5548</strain>
    </source>
</reference>
<evidence type="ECO:0000256" key="1">
    <source>
        <dbReference type="SAM" id="MobiDB-lite"/>
    </source>
</evidence>
<dbReference type="AlphaFoldDB" id="A0A9D2T5Q8"/>
<name>A0A9D2T5Q8_9FIRM</name>